<reference evidence="3" key="1">
    <citation type="submission" date="2021-02" db="EMBL/GenBank/DDBJ databases">
        <authorList>
            <person name="Dougan E. K."/>
            <person name="Rhodes N."/>
            <person name="Thang M."/>
            <person name="Chan C."/>
        </authorList>
    </citation>
    <scope>NUCLEOTIDE SEQUENCE</scope>
</reference>
<dbReference type="InterPro" id="IPR003673">
    <property type="entry name" value="CoA-Trfase_fam_III"/>
</dbReference>
<comment type="caution">
    <text evidence="3">The sequence shown here is derived from an EMBL/GenBank/DDBJ whole genome shotgun (WGS) entry which is preliminary data.</text>
</comment>
<comment type="similarity">
    <text evidence="1">Belongs to the CoA-transferase III family.</text>
</comment>
<name>A0A812QSI4_SYMPI</name>
<gene>
    <name evidence="3" type="primary">Sugct</name>
    <name evidence="3" type="ORF">SPIL2461_LOCUS9921</name>
</gene>
<dbReference type="InterPro" id="IPR050483">
    <property type="entry name" value="CoA-transferase_III_domain"/>
</dbReference>
<dbReference type="SUPFAM" id="SSF89796">
    <property type="entry name" value="CoA-transferase family III (CaiB/BaiF)"/>
    <property type="match status" value="1"/>
</dbReference>
<evidence type="ECO:0000256" key="2">
    <source>
        <dbReference type="ARBA" id="ARBA00022679"/>
    </source>
</evidence>
<dbReference type="GO" id="GO:0008410">
    <property type="term" value="F:CoA-transferase activity"/>
    <property type="evidence" value="ECO:0007669"/>
    <property type="project" value="TreeGrafter"/>
</dbReference>
<dbReference type="OrthoDB" id="307488at2759"/>
<evidence type="ECO:0000256" key="1">
    <source>
        <dbReference type="ARBA" id="ARBA00008383"/>
    </source>
</evidence>
<keyword evidence="4" id="KW-1185">Reference proteome</keyword>
<dbReference type="PANTHER" id="PTHR48207:SF3">
    <property type="entry name" value="SUCCINATE--HYDROXYMETHYLGLUTARATE COA-TRANSFERASE"/>
    <property type="match status" value="1"/>
</dbReference>
<dbReference type="AlphaFoldDB" id="A0A812QSI4"/>
<proteinExistence type="inferred from homology"/>
<dbReference type="Proteomes" id="UP000649617">
    <property type="component" value="Unassembled WGS sequence"/>
</dbReference>
<evidence type="ECO:0000313" key="3">
    <source>
        <dbReference type="EMBL" id="CAE7402031.1"/>
    </source>
</evidence>
<dbReference type="Pfam" id="PF02515">
    <property type="entry name" value="CoA_transf_3"/>
    <property type="match status" value="2"/>
</dbReference>
<dbReference type="Gene3D" id="3.40.50.10540">
    <property type="entry name" value="Crotonobetainyl-coa:carnitine coa-transferase, domain 1"/>
    <property type="match status" value="2"/>
</dbReference>
<dbReference type="Gene3D" id="3.30.1540.10">
    <property type="entry name" value="formyl-coa transferase, domain 3"/>
    <property type="match status" value="1"/>
</dbReference>
<organism evidence="3 4">
    <name type="scientific">Symbiodinium pilosum</name>
    <name type="common">Dinoflagellate</name>
    <dbReference type="NCBI Taxonomy" id="2952"/>
    <lineage>
        <taxon>Eukaryota</taxon>
        <taxon>Sar</taxon>
        <taxon>Alveolata</taxon>
        <taxon>Dinophyceae</taxon>
        <taxon>Suessiales</taxon>
        <taxon>Symbiodiniaceae</taxon>
        <taxon>Symbiodinium</taxon>
    </lineage>
</organism>
<sequence>MISGLGKSSADPYRNSAHFYSVNRGKRSIVLNLKTKAGLAALHALLAKSDVFLSNYRSADLSGFWARSGAAASHTDAAGYPAVLAPGFGDMATGLAAVGGKHLRCPLCEREDGQGHGLEYEPAAALSSYFAFGRTIKWGRRDRTGNPLATVYQCKDGKAFWLTGVEAERHWPATVRAVGRPEWLEDSRFKTAKARRENERELVAELDLIFASKTREDWAVRFDAEGVWWAPVLSAAEVSEDPQALAARSFVESPLSSKAKAAGRTKVTFVASPVDFMNAPKTAPRRPTPELGEQTEEIVNELNLDEASRSEILAEVKAKSKL</sequence>
<dbReference type="PANTHER" id="PTHR48207">
    <property type="entry name" value="SUCCINATE--HYDROXYMETHYLGLUTARATE COA-TRANSFERASE"/>
    <property type="match status" value="1"/>
</dbReference>
<dbReference type="InterPro" id="IPR044855">
    <property type="entry name" value="CoA-Trfase_III_dom3_sf"/>
</dbReference>
<dbReference type="InterPro" id="IPR023606">
    <property type="entry name" value="CoA-Trfase_III_dom_1_sf"/>
</dbReference>
<evidence type="ECO:0000313" key="4">
    <source>
        <dbReference type="Proteomes" id="UP000649617"/>
    </source>
</evidence>
<protein>
    <submittedName>
        <fullName evidence="3">Sugct protein</fullName>
    </submittedName>
</protein>
<dbReference type="EMBL" id="CAJNIZ010017702">
    <property type="protein sequence ID" value="CAE7402031.1"/>
    <property type="molecule type" value="Genomic_DNA"/>
</dbReference>
<keyword evidence="2" id="KW-0808">Transferase</keyword>
<accession>A0A812QSI4</accession>